<dbReference type="EMBL" id="HACM01002892">
    <property type="protein sequence ID" value="CRZ03334.1"/>
    <property type="molecule type" value="Transcribed_RNA"/>
</dbReference>
<sequence length="120" mass="12785">MSVVVNNAGGPLKGNNGSDGGIVDEQQVDNRRTSASSAKAIVSRRHSMQMDSDSEKLSRRSSAVATGIGCPRLQLTAIQPISAQGIYHMPDTIDRNHGGVWRRGSRAAVFEAFQVHAKVG</sequence>
<evidence type="ECO:0000256" key="1">
    <source>
        <dbReference type="SAM" id="MobiDB-lite"/>
    </source>
</evidence>
<dbReference type="AlphaFoldDB" id="A0A0H5R5B2"/>
<reference evidence="2" key="1">
    <citation type="submission" date="2015-04" db="EMBL/GenBank/DDBJ databases">
        <title>The genome sequence of the plant pathogenic Rhizarian Plasmodiophora brassicae reveals insights in its biotrophic life cycle and the origin of chitin synthesis.</title>
        <authorList>
            <person name="Schwelm A."/>
            <person name="Fogelqvist J."/>
            <person name="Knaust A."/>
            <person name="Julke S."/>
            <person name="Lilja T."/>
            <person name="Dhandapani V."/>
            <person name="Bonilla-Rosso G."/>
            <person name="Karlsson M."/>
            <person name="Shevchenko A."/>
            <person name="Choi S.R."/>
            <person name="Kim H.G."/>
            <person name="Park J.Y."/>
            <person name="Lim Y.P."/>
            <person name="Ludwig-Muller J."/>
            <person name="Dixelius C."/>
        </authorList>
    </citation>
    <scope>NUCLEOTIDE SEQUENCE</scope>
    <source>
        <tissue evidence="2">Potato root galls</tissue>
    </source>
</reference>
<name>A0A0H5R5B2_9EUKA</name>
<evidence type="ECO:0000313" key="2">
    <source>
        <dbReference type="EMBL" id="CRZ03334.1"/>
    </source>
</evidence>
<organism evidence="2">
    <name type="scientific">Spongospora subterranea</name>
    <dbReference type="NCBI Taxonomy" id="70186"/>
    <lineage>
        <taxon>Eukaryota</taxon>
        <taxon>Sar</taxon>
        <taxon>Rhizaria</taxon>
        <taxon>Endomyxa</taxon>
        <taxon>Phytomyxea</taxon>
        <taxon>Plasmodiophorida</taxon>
        <taxon>Plasmodiophoridae</taxon>
        <taxon>Spongospora</taxon>
    </lineage>
</organism>
<proteinExistence type="predicted"/>
<protein>
    <submittedName>
        <fullName evidence="2">Uncharacterized protein</fullName>
    </submittedName>
</protein>
<accession>A0A0H5R5B2</accession>
<feature type="region of interest" description="Disordered" evidence="1">
    <location>
        <begin position="1"/>
        <end position="60"/>
    </location>
</feature>